<keyword evidence="1" id="KW-0175">Coiled coil</keyword>
<evidence type="ECO:0000256" key="2">
    <source>
        <dbReference type="SAM" id="MobiDB-lite"/>
    </source>
</evidence>
<accession>A0A2P2C4B8</accession>
<feature type="region of interest" description="Disordered" evidence="2">
    <location>
        <begin position="1"/>
        <end position="23"/>
    </location>
</feature>
<sequence length="420" mass="46577">MSNDWTGRPGQARRPRRPAPPPTPLALAQEARAGLQEQFYRVDQFQSDIGGTVKLYAELLPERSARTGVVPGWASLDEQATELIVAYLELLDRFDPLEECTPAQVLDATYGYGQLTPKLGLLGNDMEGFLDRFGPELRRVGEVRQRVENRLAEAAAKVAEAENAWRSMTDAGFQFDAADQAVVRARVAGRKLAAAGGQLTPDKVDEGAAVVEKLAAAALALATDLPRRAATLRHRIPSLATRIDALQTRAESVPESMRALRREFSAANWDDLAHRETEVTALLARGRDQVHELRRLHEAGNLTAALSALDEVETSLDDATALVDGPRERLRLLRTLRDDPQHHYDATRFRLRDARYLLLDGKSAVAQPWAGRLDTAATELIALESFLEGHHHPDYWALHLRLEALNARLRTLVDDFRAAH</sequence>
<evidence type="ECO:0000256" key="1">
    <source>
        <dbReference type="SAM" id="Coils"/>
    </source>
</evidence>
<protein>
    <submittedName>
        <fullName evidence="3">Uncharacterized protein</fullName>
    </submittedName>
</protein>
<feature type="coiled-coil region" evidence="1">
    <location>
        <begin position="137"/>
        <end position="164"/>
    </location>
</feature>
<dbReference type="EMBL" id="CZKA01000031">
    <property type="protein sequence ID" value="CUR56875.1"/>
    <property type="molecule type" value="Genomic_DNA"/>
</dbReference>
<organism evidence="3">
    <name type="scientific">metagenome</name>
    <dbReference type="NCBI Taxonomy" id="256318"/>
    <lineage>
        <taxon>unclassified sequences</taxon>
        <taxon>metagenomes</taxon>
    </lineage>
</organism>
<feature type="compositionally biased region" description="Low complexity" evidence="2">
    <location>
        <begin position="1"/>
        <end position="10"/>
    </location>
</feature>
<gene>
    <name evidence="3" type="ORF">NOCA2370010</name>
</gene>
<name>A0A2P2C4B8_9ZZZZ</name>
<proteinExistence type="predicted"/>
<dbReference type="AlphaFoldDB" id="A0A2P2C4B8"/>
<reference evidence="3" key="1">
    <citation type="submission" date="2015-08" db="EMBL/GenBank/DDBJ databases">
        <authorList>
            <person name="Babu N.S."/>
            <person name="Beckwith C.J."/>
            <person name="Beseler K.G."/>
            <person name="Brison A."/>
            <person name="Carone J.V."/>
            <person name="Caskin T.P."/>
            <person name="Diamond M."/>
            <person name="Durham M.E."/>
            <person name="Foxe J.M."/>
            <person name="Go M."/>
            <person name="Henderson B.A."/>
            <person name="Jones I.B."/>
            <person name="McGettigan J.A."/>
            <person name="Micheletti S.J."/>
            <person name="Nasrallah M.E."/>
            <person name="Ortiz D."/>
            <person name="Piller C.R."/>
            <person name="Privatt S.R."/>
            <person name="Schneider S.L."/>
            <person name="Sharp S."/>
            <person name="Smith T.C."/>
            <person name="Stanton J.D."/>
            <person name="Ullery H.E."/>
            <person name="Wilson R.J."/>
            <person name="Serrano M.G."/>
            <person name="Buck G."/>
            <person name="Lee V."/>
            <person name="Wang Y."/>
            <person name="Carvalho R."/>
            <person name="Voegtly L."/>
            <person name="Shi R."/>
            <person name="Duckworth R."/>
            <person name="Johnson A."/>
            <person name="Loviza R."/>
            <person name="Walstead R."/>
            <person name="Shah Z."/>
            <person name="Kiflezghi M."/>
            <person name="Wade K."/>
            <person name="Ball S.L."/>
            <person name="Bradley K.W."/>
            <person name="Asai D.J."/>
            <person name="Bowman C.A."/>
            <person name="Russell D.A."/>
            <person name="Pope W.H."/>
            <person name="Jacobs-Sera D."/>
            <person name="Hendrix R.W."/>
            <person name="Hatfull G.F."/>
        </authorList>
    </citation>
    <scope>NUCLEOTIDE SEQUENCE</scope>
</reference>
<evidence type="ECO:0000313" key="3">
    <source>
        <dbReference type="EMBL" id="CUR56875.1"/>
    </source>
</evidence>